<dbReference type="InterPro" id="IPR032675">
    <property type="entry name" value="LRR_dom_sf"/>
</dbReference>
<proteinExistence type="predicted"/>
<reference evidence="2" key="2">
    <citation type="journal article" date="2018" name="Nat. Commun.">
        <title>Tailed giant Tupanvirus possesses the most complete translational apparatus of the known virosphere.</title>
        <authorList>
            <person name="Abrahao J."/>
            <person name="Silva L."/>
            <person name="Silva L.S."/>
            <person name="Khalil J.Y.B."/>
            <person name="Rodrigues R."/>
            <person name="Arantes T."/>
            <person name="Assis F."/>
            <person name="Boratto P."/>
            <person name="Andrade M."/>
            <person name="Kroon E.G."/>
            <person name="Ribeiro B."/>
            <person name="Bergier I."/>
            <person name="Seligmann H."/>
            <person name="Ghigo E."/>
            <person name="Colson P."/>
            <person name="Levasseur A."/>
            <person name="Kroemer G."/>
            <person name="Raoult D."/>
            <person name="La Scola B."/>
        </authorList>
    </citation>
    <scope>NUCLEOTIDE SEQUENCE [LARGE SCALE GENOMIC DNA]</scope>
    <source>
        <strain evidence="2">Soda lake</strain>
    </source>
</reference>
<protein>
    <recommendedName>
        <fullName evidence="1">F-box domain-containing protein</fullName>
    </recommendedName>
</protein>
<reference evidence="2" key="1">
    <citation type="submission" date="2017-01" db="EMBL/GenBank/DDBJ databases">
        <authorList>
            <person name="Assis F.L."/>
            <person name="Abrahao J.S."/>
            <person name="Silva L."/>
            <person name="Khalil J.B."/>
            <person name="Rodrigues R."/>
            <person name="Silva L.S."/>
            <person name="Arantes T."/>
            <person name="Boratto P."/>
            <person name="Andrade M."/>
            <person name="Kroon E.G."/>
            <person name="Ribeiro B."/>
            <person name="Bergier I."/>
            <person name="Seligmann H."/>
            <person name="Ghigo E."/>
            <person name="Colson P."/>
            <person name="Levasseur A."/>
            <person name="Raoult D."/>
            <person name="Scola B.L."/>
        </authorList>
    </citation>
    <scope>NUCLEOTIDE SEQUENCE</scope>
    <source>
        <strain evidence="2">Soda lake</strain>
    </source>
</reference>
<dbReference type="GeneID" id="80519039"/>
<name>A0A6N1NWK6_9VIRU</name>
<feature type="domain" description="F-box" evidence="1">
    <location>
        <begin position="51"/>
        <end position="96"/>
    </location>
</feature>
<sequence length="216" mass="24565">MESLNSLHLGFDDALFFAEQKICISTPNASKANVYSSAVNISLEQSKIFISYFLLDLPNEILVMIFDQVDLKTQLTLKKVCKTFSKFDVTNLWDTGGLIKSKEITINLLHKFPKIKYLNLYDNKFIRDINFLQNVCVLNIGGFCVVSDEGIKNLKNLTHLHAENNYRIKNISNKNKLVYLNASGSCGICDEDIKNLNLKILESSLNNKIKKPNNYC</sequence>
<dbReference type="KEGG" id="vg:80519039"/>
<dbReference type="SUPFAM" id="SSF52047">
    <property type="entry name" value="RNI-like"/>
    <property type="match status" value="1"/>
</dbReference>
<dbReference type="Pfam" id="PF00646">
    <property type="entry name" value="F-box"/>
    <property type="match status" value="1"/>
</dbReference>
<accession>A0A6N1NWK6</accession>
<dbReference type="RefSeq" id="YP_010782275.1">
    <property type="nucleotide sequence ID" value="NC_075039.1"/>
</dbReference>
<dbReference type="PROSITE" id="PS50181">
    <property type="entry name" value="FBOX"/>
    <property type="match status" value="1"/>
</dbReference>
<dbReference type="SUPFAM" id="SSF81383">
    <property type="entry name" value="F-box domain"/>
    <property type="match status" value="1"/>
</dbReference>
<dbReference type="EMBL" id="KY523104">
    <property type="protein sequence ID" value="QKU35603.1"/>
    <property type="molecule type" value="Genomic_DNA"/>
</dbReference>
<organism evidence="2">
    <name type="scientific">Tupanvirus soda lake</name>
    <dbReference type="NCBI Taxonomy" id="2126985"/>
    <lineage>
        <taxon>Viruses</taxon>
        <taxon>Varidnaviria</taxon>
        <taxon>Bamfordvirae</taxon>
        <taxon>Nucleocytoviricota</taxon>
        <taxon>Megaviricetes</taxon>
        <taxon>Imitervirales</taxon>
        <taxon>Mimiviridae</taxon>
        <taxon>Megamimivirinae</taxon>
        <taxon>Tupanvirus</taxon>
        <taxon>Tupanvirus salinum</taxon>
    </lineage>
</organism>
<evidence type="ECO:0000313" key="2">
    <source>
        <dbReference type="EMBL" id="QKU35603.1"/>
    </source>
</evidence>
<evidence type="ECO:0000259" key="1">
    <source>
        <dbReference type="PROSITE" id="PS50181"/>
    </source>
</evidence>
<dbReference type="InterPro" id="IPR001810">
    <property type="entry name" value="F-box_dom"/>
</dbReference>
<dbReference type="InterPro" id="IPR036047">
    <property type="entry name" value="F-box-like_dom_sf"/>
</dbReference>
<dbReference type="Gene3D" id="3.80.10.10">
    <property type="entry name" value="Ribonuclease Inhibitor"/>
    <property type="match status" value="1"/>
</dbReference>